<proteinExistence type="predicted"/>
<gene>
    <name evidence="2" type="ORF">Gasu_24820</name>
</gene>
<dbReference type="Gramene" id="EME30099">
    <property type="protein sequence ID" value="EME30099"/>
    <property type="gene ID" value="Gasu_24820"/>
</dbReference>
<accession>M2Y2Q3</accession>
<dbReference type="RefSeq" id="XP_005706619.1">
    <property type="nucleotide sequence ID" value="XM_005706562.1"/>
</dbReference>
<evidence type="ECO:0000313" key="3">
    <source>
        <dbReference type="Proteomes" id="UP000030680"/>
    </source>
</evidence>
<sequence length="114" mass="13659">MLRASEKARKPRVHIFDGPSNEDMPFFMEEIRKIKLAELSFMKGEEELVTLGLQEASQSQQLNQWDVTQLEQEEREIQRLKEEIQRLQVTKKELFQKLKEVLVQEKREKSESFH</sequence>
<dbReference type="KEGG" id="gsl:Gasu_24820"/>
<reference evidence="3" key="1">
    <citation type="journal article" date="2013" name="Science">
        <title>Gene transfer from bacteria and archaea facilitated evolution of an extremophilic eukaryote.</title>
        <authorList>
            <person name="Schonknecht G."/>
            <person name="Chen W.H."/>
            <person name="Ternes C.M."/>
            <person name="Barbier G.G."/>
            <person name="Shrestha R.P."/>
            <person name="Stanke M."/>
            <person name="Brautigam A."/>
            <person name="Baker B.J."/>
            <person name="Banfield J.F."/>
            <person name="Garavito R.M."/>
            <person name="Carr K."/>
            <person name="Wilkerson C."/>
            <person name="Rensing S.A."/>
            <person name="Gagneul D."/>
            <person name="Dickenson N.E."/>
            <person name="Oesterhelt C."/>
            <person name="Lercher M.J."/>
            <person name="Weber A.P."/>
        </authorList>
    </citation>
    <scope>NUCLEOTIDE SEQUENCE [LARGE SCALE GENOMIC DNA]</scope>
    <source>
        <strain evidence="3">074W</strain>
    </source>
</reference>
<dbReference type="EMBL" id="KB454502">
    <property type="protein sequence ID" value="EME30099.1"/>
    <property type="molecule type" value="Genomic_DNA"/>
</dbReference>
<organism evidence="2 3">
    <name type="scientific">Galdieria sulphuraria</name>
    <name type="common">Red alga</name>
    <dbReference type="NCBI Taxonomy" id="130081"/>
    <lineage>
        <taxon>Eukaryota</taxon>
        <taxon>Rhodophyta</taxon>
        <taxon>Bangiophyceae</taxon>
        <taxon>Galdieriales</taxon>
        <taxon>Galdieriaceae</taxon>
        <taxon>Galdieria</taxon>
    </lineage>
</organism>
<evidence type="ECO:0000256" key="1">
    <source>
        <dbReference type="SAM" id="Coils"/>
    </source>
</evidence>
<evidence type="ECO:0000313" key="2">
    <source>
        <dbReference type="EMBL" id="EME30099.1"/>
    </source>
</evidence>
<protein>
    <submittedName>
        <fullName evidence="2">Uncharacterized protein</fullName>
    </submittedName>
</protein>
<dbReference type="AlphaFoldDB" id="M2Y2Q3"/>
<dbReference type="GeneID" id="17088853"/>
<keyword evidence="3" id="KW-1185">Reference proteome</keyword>
<keyword evidence="1" id="KW-0175">Coiled coil</keyword>
<name>M2Y2Q3_GALSU</name>
<dbReference type="OrthoDB" id="9019at2759"/>
<feature type="coiled-coil region" evidence="1">
    <location>
        <begin position="63"/>
        <end position="104"/>
    </location>
</feature>
<dbReference type="Proteomes" id="UP000030680">
    <property type="component" value="Unassembled WGS sequence"/>
</dbReference>